<dbReference type="InterPro" id="IPR000014">
    <property type="entry name" value="PAS"/>
</dbReference>
<dbReference type="PROSITE" id="PS50113">
    <property type="entry name" value="PAC"/>
    <property type="match status" value="1"/>
</dbReference>
<dbReference type="InterPro" id="IPR000700">
    <property type="entry name" value="PAS-assoc_C"/>
</dbReference>
<name>A0ABT7Y6P6_9VIBR</name>
<dbReference type="SUPFAM" id="SSF55785">
    <property type="entry name" value="PYP-like sensor domain (PAS domain)"/>
    <property type="match status" value="1"/>
</dbReference>
<dbReference type="InterPro" id="IPR001789">
    <property type="entry name" value="Sig_transdc_resp-reg_receiver"/>
</dbReference>
<dbReference type="PROSITE" id="PS50112">
    <property type="entry name" value="PAS"/>
    <property type="match status" value="1"/>
</dbReference>
<dbReference type="SMART" id="SM00387">
    <property type="entry name" value="HATPase_c"/>
    <property type="match status" value="1"/>
</dbReference>
<dbReference type="InterPro" id="IPR036890">
    <property type="entry name" value="HATPase_C_sf"/>
</dbReference>
<keyword evidence="9" id="KW-0812">Transmembrane</keyword>
<accession>A0ABT7Y6P6</accession>
<reference evidence="14" key="1">
    <citation type="submission" date="2024-05" db="EMBL/GenBank/DDBJ databases">
        <title>Genome Sequences of Four Agar- Degrading Marine Bacteria.</title>
        <authorList>
            <person name="Phillips E.K."/>
            <person name="Shaffer J.C."/>
            <person name="Henson M.W."/>
            <person name="Temperton B."/>
            <person name="Thrash C.J."/>
            <person name="Martin M.O."/>
        </authorList>
    </citation>
    <scope>NUCLEOTIDE SEQUENCE</scope>
    <source>
        <strain evidence="14">EKP203</strain>
    </source>
</reference>
<proteinExistence type="predicted"/>
<evidence type="ECO:0000259" key="13">
    <source>
        <dbReference type="PROSITE" id="PS50113"/>
    </source>
</evidence>
<comment type="caution">
    <text evidence="14">The sequence shown here is derived from an EMBL/GenBank/DDBJ whole genome shotgun (WGS) entry which is preliminary data.</text>
</comment>
<keyword evidence="14" id="KW-0067">ATP-binding</keyword>
<evidence type="ECO:0000256" key="9">
    <source>
        <dbReference type="SAM" id="Phobius"/>
    </source>
</evidence>
<dbReference type="InterPro" id="IPR001610">
    <property type="entry name" value="PAC"/>
</dbReference>
<feature type="domain" description="PAS" evidence="12">
    <location>
        <begin position="327"/>
        <end position="373"/>
    </location>
</feature>
<evidence type="ECO:0000256" key="5">
    <source>
        <dbReference type="ARBA" id="ARBA00022777"/>
    </source>
</evidence>
<dbReference type="PANTHER" id="PTHR43047:SF78">
    <property type="entry name" value="SENSORY_REGULATORY PROTEIN RPFC"/>
    <property type="match status" value="1"/>
</dbReference>
<dbReference type="CDD" id="cd00130">
    <property type="entry name" value="PAS"/>
    <property type="match status" value="1"/>
</dbReference>
<dbReference type="CDD" id="cd17546">
    <property type="entry name" value="REC_hyHK_CKI1_RcsC-like"/>
    <property type="match status" value="1"/>
</dbReference>
<keyword evidence="14" id="KW-0547">Nucleotide-binding</keyword>
<dbReference type="InterPro" id="IPR035965">
    <property type="entry name" value="PAS-like_dom_sf"/>
</dbReference>
<dbReference type="InterPro" id="IPR003661">
    <property type="entry name" value="HisK_dim/P_dom"/>
</dbReference>
<feature type="modified residue" description="4-aspartylphosphate" evidence="7">
    <location>
        <position position="758"/>
    </location>
</feature>
<evidence type="ECO:0000256" key="7">
    <source>
        <dbReference type="PROSITE-ProRule" id="PRU00169"/>
    </source>
</evidence>
<organism evidence="14 15">
    <name type="scientific">Vibrio agarivorans</name>
    <dbReference type="NCBI Taxonomy" id="153622"/>
    <lineage>
        <taxon>Bacteria</taxon>
        <taxon>Pseudomonadati</taxon>
        <taxon>Pseudomonadota</taxon>
        <taxon>Gammaproteobacteria</taxon>
        <taxon>Vibrionales</taxon>
        <taxon>Vibrionaceae</taxon>
        <taxon>Vibrio</taxon>
    </lineage>
</organism>
<dbReference type="SUPFAM" id="SSF55874">
    <property type="entry name" value="ATPase domain of HSP90 chaperone/DNA topoisomerase II/histidine kinase"/>
    <property type="match status" value="1"/>
</dbReference>
<dbReference type="InterPro" id="IPR005467">
    <property type="entry name" value="His_kinase_dom"/>
</dbReference>
<evidence type="ECO:0000259" key="12">
    <source>
        <dbReference type="PROSITE" id="PS50112"/>
    </source>
</evidence>
<dbReference type="Pfam" id="PF02518">
    <property type="entry name" value="HATPase_c"/>
    <property type="match status" value="1"/>
</dbReference>
<feature type="domain" description="Histidine kinase" evidence="10">
    <location>
        <begin position="471"/>
        <end position="688"/>
    </location>
</feature>
<keyword evidence="5" id="KW-0418">Kinase</keyword>
<keyword evidence="9" id="KW-1133">Transmembrane helix</keyword>
<evidence type="ECO:0000259" key="11">
    <source>
        <dbReference type="PROSITE" id="PS50110"/>
    </source>
</evidence>
<evidence type="ECO:0000256" key="3">
    <source>
        <dbReference type="ARBA" id="ARBA00022553"/>
    </source>
</evidence>
<evidence type="ECO:0000256" key="2">
    <source>
        <dbReference type="ARBA" id="ARBA00012438"/>
    </source>
</evidence>
<comment type="catalytic activity">
    <reaction evidence="1">
        <text>ATP + protein L-histidine = ADP + protein N-phospho-L-histidine.</text>
        <dbReference type="EC" id="2.7.13.3"/>
    </reaction>
</comment>
<dbReference type="PRINTS" id="PR00344">
    <property type="entry name" value="BCTRLSENSOR"/>
</dbReference>
<dbReference type="NCBIfam" id="TIGR00229">
    <property type="entry name" value="sensory_box"/>
    <property type="match status" value="1"/>
</dbReference>
<dbReference type="CDD" id="cd00082">
    <property type="entry name" value="HisKA"/>
    <property type="match status" value="1"/>
</dbReference>
<dbReference type="Gene3D" id="3.40.50.2300">
    <property type="match status" value="1"/>
</dbReference>
<keyword evidence="3 7" id="KW-0597">Phosphoprotein</keyword>
<dbReference type="EC" id="2.7.13.3" evidence="2"/>
<dbReference type="Pfam" id="PF13426">
    <property type="entry name" value="PAS_9"/>
    <property type="match status" value="1"/>
</dbReference>
<gene>
    <name evidence="14" type="ORF">QWJ08_20135</name>
</gene>
<dbReference type="Gene3D" id="3.30.565.10">
    <property type="entry name" value="Histidine kinase-like ATPase, C-terminal domain"/>
    <property type="match status" value="1"/>
</dbReference>
<dbReference type="InterPro" id="IPR003594">
    <property type="entry name" value="HATPase_dom"/>
</dbReference>
<feature type="domain" description="Response regulatory" evidence="11">
    <location>
        <begin position="709"/>
        <end position="824"/>
    </location>
</feature>
<dbReference type="InterPro" id="IPR011006">
    <property type="entry name" value="CheY-like_superfamily"/>
</dbReference>
<dbReference type="Gene3D" id="1.10.287.130">
    <property type="match status" value="1"/>
</dbReference>
<dbReference type="SMART" id="SM00091">
    <property type="entry name" value="PAS"/>
    <property type="match status" value="1"/>
</dbReference>
<dbReference type="PROSITE" id="PS50110">
    <property type="entry name" value="RESPONSE_REGULATORY"/>
    <property type="match status" value="1"/>
</dbReference>
<evidence type="ECO:0000256" key="6">
    <source>
        <dbReference type="ARBA" id="ARBA00022801"/>
    </source>
</evidence>
<dbReference type="RefSeq" id="WP_289963732.1">
    <property type="nucleotide sequence ID" value="NZ_JAUEOZ010000002.1"/>
</dbReference>
<dbReference type="EMBL" id="JAUEOZ010000002">
    <property type="protein sequence ID" value="MDN2483661.1"/>
    <property type="molecule type" value="Genomic_DNA"/>
</dbReference>
<dbReference type="CDD" id="cd16922">
    <property type="entry name" value="HATPase_EvgS-ArcB-TorS-like"/>
    <property type="match status" value="1"/>
</dbReference>
<keyword evidence="15" id="KW-1185">Reference proteome</keyword>
<evidence type="ECO:0000256" key="4">
    <source>
        <dbReference type="ARBA" id="ARBA00022679"/>
    </source>
</evidence>
<protein>
    <recommendedName>
        <fullName evidence="2">histidine kinase</fullName>
        <ecNumber evidence="2">2.7.13.3</ecNumber>
    </recommendedName>
</protein>
<sequence>MQPISRLTLSDISAKGLLLVFILLTSLIFGGIAIFVLSDESKSTIKQLQSGNGQFELESAKIFMEQYLEVAEDRILLASQYEGVVEALAEGNVERLIYQLDRFKGQSKSMLYAARDREGNILFEDTFRHPASEQEQYIFEAITQSTLNERVVYLLHDDTSHICLKLFVPIWNEGEFVGLLYGETAVDYEDFFGSFITGRDRWYELNQNNPPAPRATLASKEHDQSDHHEHLSSVPNLNHSSQWIINQTALSKGDLVLTQGISKSFVDQQLSSLQGDLIQSLLVVVGVSAIFVGLIGKKLFVNPHSELARSKQDLMDANSQLMEKEEESHLLATVVRAARDAVIITDREGRVEWVNQAFESMTGYHIDGIRGRTPGSFLQGQASDPQTAKNIGDALRAGNQVKAEILNYTSDGVPYWVDIDITPLRDKEGNVERFIAIERDVTDFKQLETQLATAALEATSANQAKSKFLATMSHEIRTPMNGLLGLLQMLEEEVDDPQHRDVLKLALGSGEHLISILNDILDLAKIENDALELDPHPFSMEDVINPVVSTYQSLCSEKGVRFIFDNQCDKEACYNGDAVRIRQVLLNLVGNALKFTEQGHINVTISPIAGGRLEFKVQDTGIGIPQHRLESIFNEFEQAEISTNRRFGGTGLGLAICQKLVTLMKGELKVESTEGQGTLFYFIVKLPQLNIEKESESAVAENTDFSQYRVLIADDNKMNQIIAKGFLDKLNIPNQTCSNGVEVLEWLDKESFNLLIIDNHMPELNGVDTVAKIRSSGDDKLLIFGWTADIMQTSTQSFMTNGADEVLAKPLIKKDLVKALNRYVAKI</sequence>
<dbReference type="SMART" id="SM00388">
    <property type="entry name" value="HisKA"/>
    <property type="match status" value="1"/>
</dbReference>
<evidence type="ECO:0000313" key="14">
    <source>
        <dbReference type="EMBL" id="MDN2483661.1"/>
    </source>
</evidence>
<evidence type="ECO:0000259" key="10">
    <source>
        <dbReference type="PROSITE" id="PS50109"/>
    </source>
</evidence>
<keyword evidence="4" id="KW-0808">Transferase</keyword>
<evidence type="ECO:0000313" key="15">
    <source>
        <dbReference type="Proteomes" id="UP001169719"/>
    </source>
</evidence>
<dbReference type="Pfam" id="PF00512">
    <property type="entry name" value="HisKA"/>
    <property type="match status" value="1"/>
</dbReference>
<dbReference type="InterPro" id="IPR036097">
    <property type="entry name" value="HisK_dim/P_sf"/>
</dbReference>
<feature type="transmembrane region" description="Helical" evidence="9">
    <location>
        <begin position="16"/>
        <end position="37"/>
    </location>
</feature>
<feature type="region of interest" description="Disordered" evidence="8">
    <location>
        <begin position="210"/>
        <end position="234"/>
    </location>
</feature>
<evidence type="ECO:0000256" key="8">
    <source>
        <dbReference type="SAM" id="MobiDB-lite"/>
    </source>
</evidence>
<keyword evidence="6" id="KW-0378">Hydrolase</keyword>
<dbReference type="PANTHER" id="PTHR43047">
    <property type="entry name" value="TWO-COMPONENT HISTIDINE PROTEIN KINASE"/>
    <property type="match status" value="1"/>
</dbReference>
<dbReference type="InterPro" id="IPR004358">
    <property type="entry name" value="Sig_transdc_His_kin-like_C"/>
</dbReference>
<evidence type="ECO:0000256" key="1">
    <source>
        <dbReference type="ARBA" id="ARBA00000085"/>
    </source>
</evidence>
<keyword evidence="9" id="KW-0472">Membrane</keyword>
<feature type="compositionally biased region" description="Basic and acidic residues" evidence="8">
    <location>
        <begin position="219"/>
        <end position="231"/>
    </location>
</feature>
<dbReference type="SUPFAM" id="SSF47384">
    <property type="entry name" value="Homodimeric domain of signal transducing histidine kinase"/>
    <property type="match status" value="1"/>
</dbReference>
<feature type="domain" description="PAC" evidence="13">
    <location>
        <begin position="399"/>
        <end position="453"/>
    </location>
</feature>
<dbReference type="SMART" id="SM00086">
    <property type="entry name" value="PAC"/>
    <property type="match status" value="1"/>
</dbReference>
<dbReference type="SMART" id="SM00448">
    <property type="entry name" value="REC"/>
    <property type="match status" value="1"/>
</dbReference>
<dbReference type="PROSITE" id="PS50109">
    <property type="entry name" value="HIS_KIN"/>
    <property type="match status" value="1"/>
</dbReference>
<dbReference type="Pfam" id="PF00072">
    <property type="entry name" value="Response_reg"/>
    <property type="match status" value="1"/>
</dbReference>
<dbReference type="Proteomes" id="UP001169719">
    <property type="component" value="Unassembled WGS sequence"/>
</dbReference>
<dbReference type="SUPFAM" id="SSF52172">
    <property type="entry name" value="CheY-like"/>
    <property type="match status" value="1"/>
</dbReference>
<dbReference type="GO" id="GO:0005524">
    <property type="term" value="F:ATP binding"/>
    <property type="evidence" value="ECO:0007669"/>
    <property type="project" value="UniProtKB-KW"/>
</dbReference>
<dbReference type="Gene3D" id="3.30.450.20">
    <property type="entry name" value="PAS domain"/>
    <property type="match status" value="1"/>
</dbReference>